<protein>
    <recommendedName>
        <fullName evidence="1">MvdD-like pre-ATP grasp domain-containing protein</fullName>
    </recommendedName>
</protein>
<dbReference type="PANTHER" id="PTHR21621">
    <property type="entry name" value="RIBOSOMAL PROTEIN S6 MODIFICATION PROTEIN"/>
    <property type="match status" value="1"/>
</dbReference>
<dbReference type="EMBL" id="CP094298">
    <property type="protein sequence ID" value="UNZ01100.1"/>
    <property type="molecule type" value="Genomic_DNA"/>
</dbReference>
<evidence type="ECO:0000313" key="2">
    <source>
        <dbReference type="EMBL" id="UNZ01100.1"/>
    </source>
</evidence>
<proteinExistence type="predicted"/>
<dbReference type="SUPFAM" id="SSF56059">
    <property type="entry name" value="Glutathione synthetase ATP-binding domain-like"/>
    <property type="match status" value="1"/>
</dbReference>
<keyword evidence="3" id="KW-1185">Reference proteome</keyword>
<gene>
    <name evidence="2" type="ORF">SRIMR7_03005</name>
</gene>
<feature type="domain" description="MvdD-like pre-ATP grasp" evidence="1">
    <location>
        <begin position="25"/>
        <end position="130"/>
    </location>
</feature>
<dbReference type="Pfam" id="PF21068">
    <property type="entry name" value="ATPgraspMvdD"/>
    <property type="match status" value="1"/>
</dbReference>
<accession>A0ABY3YSX4</accession>
<reference evidence="2 3" key="1">
    <citation type="submission" date="2022-03" db="EMBL/GenBank/DDBJ databases">
        <title>Complete genome of Streptomyces rimosus ssp. rimosus R7 (=ATCC 10970).</title>
        <authorList>
            <person name="Beganovic S."/>
            <person name="Ruckert C."/>
            <person name="Busche T."/>
            <person name="Kalinowski J."/>
            <person name="Wittmann C."/>
        </authorList>
    </citation>
    <scope>NUCLEOTIDE SEQUENCE [LARGE SCALE GENOMIC DNA]</scope>
    <source>
        <strain evidence="2 3">R7</strain>
    </source>
</reference>
<sequence>MVVEDLVHQAGRPRPVCVVARDADASLNGVVQDLHALGAPVLRFDLASFPERVTLAAQLAGGRIVGTLEADGRRVRLEDIGAVLWWHPSSPRIRPDGADEGEAEWLSREAAAGLAGTLAALGCLHVNHPDHTDAAQNKPYALAQAAAAGLRVPPVWIGNDVADARRAVDDFGQAVCKSLVSPAVETADGPRALFTSAVEPGDLGENVAAAAHQFQRRINAMYEVRLIMVHGEPFAARLTAPAHSTDFRAHYDELVYDYIDVPDEVRYGTVRLMSRLHLEYAALDLLVDAQAQWWLVDVNPAGQWGFVEGNLPDLAISAHLAAVLADPRISLRPGAIRPERTHTHQ</sequence>
<dbReference type="PANTHER" id="PTHR21621:SF0">
    <property type="entry name" value="BETA-CITRYLGLUTAMATE SYNTHASE B-RELATED"/>
    <property type="match status" value="1"/>
</dbReference>
<name>A0ABY3YSX4_STRRM</name>
<organism evidence="2 3">
    <name type="scientific">Streptomyces rimosus subsp. rimosus</name>
    <dbReference type="NCBI Taxonomy" id="132474"/>
    <lineage>
        <taxon>Bacteria</taxon>
        <taxon>Bacillati</taxon>
        <taxon>Actinomycetota</taxon>
        <taxon>Actinomycetes</taxon>
        <taxon>Kitasatosporales</taxon>
        <taxon>Streptomycetaceae</taxon>
        <taxon>Streptomyces</taxon>
    </lineage>
</organism>
<dbReference type="InterPro" id="IPR048936">
    <property type="entry name" value="MvdD-like_ATPgrasp"/>
</dbReference>
<dbReference type="Gene3D" id="3.30.470.20">
    <property type="entry name" value="ATP-grasp fold, B domain"/>
    <property type="match status" value="1"/>
</dbReference>
<dbReference type="Proteomes" id="UP000829494">
    <property type="component" value="Chromosome"/>
</dbReference>
<evidence type="ECO:0000313" key="3">
    <source>
        <dbReference type="Proteomes" id="UP000829494"/>
    </source>
</evidence>
<dbReference type="GeneID" id="66859818"/>
<dbReference type="RefSeq" id="WP_003979389.1">
    <property type="nucleotide sequence ID" value="NZ_CP043497.1"/>
</dbReference>
<evidence type="ECO:0000259" key="1">
    <source>
        <dbReference type="Pfam" id="PF21068"/>
    </source>
</evidence>